<comment type="caution">
    <text evidence="2">The sequence shown here is derived from an EMBL/GenBank/DDBJ whole genome shotgun (WGS) entry which is preliminary data.</text>
</comment>
<keyword evidence="1" id="KW-1133">Transmembrane helix</keyword>
<organism evidence="2 3">
    <name type="scientific">Candidatus Cetobacterium colombiensis</name>
    <dbReference type="NCBI Taxonomy" id="3073100"/>
    <lineage>
        <taxon>Bacteria</taxon>
        <taxon>Fusobacteriati</taxon>
        <taxon>Fusobacteriota</taxon>
        <taxon>Fusobacteriia</taxon>
        <taxon>Fusobacteriales</taxon>
        <taxon>Fusobacteriaceae</taxon>
        <taxon>Cetobacterium</taxon>
    </lineage>
</organism>
<accession>A0ABU4WAT3</accession>
<dbReference type="Proteomes" id="UP001279681">
    <property type="component" value="Unassembled WGS sequence"/>
</dbReference>
<evidence type="ECO:0000313" key="2">
    <source>
        <dbReference type="EMBL" id="MDX8336260.1"/>
    </source>
</evidence>
<proteinExistence type="predicted"/>
<feature type="transmembrane region" description="Helical" evidence="1">
    <location>
        <begin position="47"/>
        <end position="64"/>
    </location>
</feature>
<sequence length="156" mass="18510">MLKNSILILFILNLLIKDMKILALLFMVGIILNFIFNKELIKHLKKLKFLLFIYLTTFLAQIYYHQEGEVLFKIYSIYVTKGGVLNFASSFLRIINLILLSWLVNTQKLLPKSLASYQSIIEDVIELIPEVFKIFKSKRKIKWFFRYILSQIKIKN</sequence>
<gene>
    <name evidence="2" type="ORF">RFV38_07100</name>
</gene>
<keyword evidence="1" id="KW-0812">Transmembrane</keyword>
<evidence type="ECO:0000256" key="1">
    <source>
        <dbReference type="SAM" id="Phobius"/>
    </source>
</evidence>
<name>A0ABU4WAT3_9FUSO</name>
<dbReference type="RefSeq" id="WP_320313665.1">
    <property type="nucleotide sequence ID" value="NZ_JAVIKH010000008.1"/>
</dbReference>
<keyword evidence="1" id="KW-0472">Membrane</keyword>
<evidence type="ECO:0008006" key="4">
    <source>
        <dbReference type="Google" id="ProtNLM"/>
    </source>
</evidence>
<evidence type="ECO:0000313" key="3">
    <source>
        <dbReference type="Proteomes" id="UP001279681"/>
    </source>
</evidence>
<feature type="transmembrane region" description="Helical" evidence="1">
    <location>
        <begin position="6"/>
        <end position="35"/>
    </location>
</feature>
<feature type="transmembrane region" description="Helical" evidence="1">
    <location>
        <begin position="84"/>
        <end position="104"/>
    </location>
</feature>
<keyword evidence="3" id="KW-1185">Reference proteome</keyword>
<reference evidence="3" key="1">
    <citation type="submission" date="2023-07" db="EMBL/GenBank/DDBJ databases">
        <authorList>
            <person name="Colorado M.A."/>
            <person name="Villamil L.M."/>
            <person name="Melo J.F."/>
            <person name="Rodriguez J.A."/>
            <person name="Ruiz R.Y."/>
        </authorList>
    </citation>
    <scope>NUCLEOTIDE SEQUENCE [LARGE SCALE GENOMIC DNA]</scope>
    <source>
        <strain evidence="3">C33</strain>
    </source>
</reference>
<protein>
    <recommendedName>
        <fullName evidence="4">Energy-coupling factor transporter transmembrane protein EcfT</fullName>
    </recommendedName>
</protein>
<dbReference type="EMBL" id="JAVIKH010000008">
    <property type="protein sequence ID" value="MDX8336260.1"/>
    <property type="molecule type" value="Genomic_DNA"/>
</dbReference>